<protein>
    <recommendedName>
        <fullName evidence="6">HEAT repeat domain-containing protein</fullName>
    </recommendedName>
</protein>
<reference evidence="4 5" key="1">
    <citation type="submission" date="2020-05" db="EMBL/GenBank/DDBJ databases">
        <title>Draft Genome Sequences of Sphingomonas sp. Isolated from the International Space Station.</title>
        <authorList>
            <person name="Bijlani S."/>
            <person name="Singh N.K."/>
            <person name="Mason C.E."/>
            <person name="Wang C.C."/>
            <person name="Venkateswaran K."/>
        </authorList>
    </citation>
    <scope>NUCLEOTIDE SEQUENCE [LARGE SCALE GENOMIC DNA]</scope>
    <source>
        <strain evidence="2 5">IIF7SW-B5</strain>
        <strain evidence="3">ISS-IIF7SWP</strain>
    </source>
</reference>
<keyword evidence="1" id="KW-1133">Transmembrane helix</keyword>
<feature type="transmembrane region" description="Helical" evidence="1">
    <location>
        <begin position="51"/>
        <end position="75"/>
    </location>
</feature>
<dbReference type="SUPFAM" id="SSF48371">
    <property type="entry name" value="ARM repeat"/>
    <property type="match status" value="1"/>
</dbReference>
<dbReference type="InterPro" id="IPR016024">
    <property type="entry name" value="ARM-type_fold"/>
</dbReference>
<evidence type="ECO:0000313" key="2">
    <source>
        <dbReference type="EMBL" id="NNG51776.1"/>
    </source>
</evidence>
<proteinExistence type="predicted"/>
<evidence type="ECO:0000313" key="4">
    <source>
        <dbReference type="Proteomes" id="UP000531581"/>
    </source>
</evidence>
<dbReference type="Gene3D" id="1.25.10.10">
    <property type="entry name" value="Leucine-rich Repeat Variant"/>
    <property type="match status" value="1"/>
</dbReference>
<keyword evidence="1" id="KW-0472">Membrane</keyword>
<comment type="caution">
    <text evidence="3">The sequence shown here is derived from an EMBL/GenBank/DDBJ whole genome shotgun (WGS) entry which is preliminary data.</text>
</comment>
<keyword evidence="5" id="KW-1185">Reference proteome</keyword>
<dbReference type="AlphaFoldDB" id="A0A7Y7QWM4"/>
<organism evidence="3 4">
    <name type="scientific">Sphingomonas sanguinis</name>
    <dbReference type="NCBI Taxonomy" id="33051"/>
    <lineage>
        <taxon>Bacteria</taxon>
        <taxon>Pseudomonadati</taxon>
        <taxon>Pseudomonadota</taxon>
        <taxon>Alphaproteobacteria</taxon>
        <taxon>Sphingomonadales</taxon>
        <taxon>Sphingomonadaceae</taxon>
        <taxon>Sphingomonas</taxon>
    </lineage>
</organism>
<keyword evidence="1" id="KW-0812">Transmembrane</keyword>
<dbReference type="EMBL" id="JABYQV010000011">
    <property type="protein sequence ID" value="NVP32065.1"/>
    <property type="molecule type" value="Genomic_DNA"/>
</dbReference>
<accession>A0A7Y7QWM4</accession>
<dbReference type="Proteomes" id="UP000531581">
    <property type="component" value="Unassembled WGS sequence"/>
</dbReference>
<dbReference type="GeneID" id="78487620"/>
<gene>
    <name evidence="2" type="ORF">HKX05_00215</name>
    <name evidence="3" type="ORF">HLV41_13520</name>
</gene>
<evidence type="ECO:0000313" key="3">
    <source>
        <dbReference type="EMBL" id="NVP32065.1"/>
    </source>
</evidence>
<feature type="transmembrane region" description="Helical" evidence="1">
    <location>
        <begin position="12"/>
        <end position="39"/>
    </location>
</feature>
<dbReference type="Proteomes" id="UP000557656">
    <property type="component" value="Unassembled WGS sequence"/>
</dbReference>
<dbReference type="EMBL" id="JABEOV010000001">
    <property type="protein sequence ID" value="NNG51776.1"/>
    <property type="molecule type" value="Genomic_DNA"/>
</dbReference>
<dbReference type="InterPro" id="IPR011989">
    <property type="entry name" value="ARM-like"/>
</dbReference>
<evidence type="ECO:0008006" key="6">
    <source>
        <dbReference type="Google" id="ProtNLM"/>
    </source>
</evidence>
<evidence type="ECO:0000313" key="5">
    <source>
        <dbReference type="Proteomes" id="UP000557656"/>
    </source>
</evidence>
<dbReference type="RefSeq" id="WP_156477857.1">
    <property type="nucleotide sequence ID" value="NZ_JABEOV010000001.1"/>
</dbReference>
<sequence length="284" mass="30223">MTPHYRALAILDLAWIALAMAAGLGVTVALLGHALWVGIGYALWLRSDLRGGFMAAVLGLAGPAGLILGAGLGGLADRWVARRGLDTPPEPLLSARSVRRQGAALAMARLLDGRVHYPAPEGLDSLVAILRHGSVAARRRALETVVRAFEPGLSQLVAQMLDDPDQTIRALAAAAAARIGQNLTEQRAGLEARIAQGDRCAVETLARLLAEHGRANRLLSDSQRQNLRDEAATLLKTGGLAEESNRLAVEAAWAARDYATIDRLYAAADGDDDMAPWWRAEAAR</sequence>
<name>A0A7Y7QWM4_9SPHN</name>
<evidence type="ECO:0000256" key="1">
    <source>
        <dbReference type="SAM" id="Phobius"/>
    </source>
</evidence>